<evidence type="ECO:0000256" key="4">
    <source>
        <dbReference type="SAM" id="MobiDB-lite"/>
    </source>
</evidence>
<dbReference type="OMA" id="HTVASCP"/>
<dbReference type="GO" id="GO:0003729">
    <property type="term" value="F:mRNA binding"/>
    <property type="evidence" value="ECO:0007669"/>
    <property type="project" value="TreeGrafter"/>
</dbReference>
<dbReference type="AlphaFoldDB" id="A0A336K3K3"/>
<dbReference type="GO" id="GO:0005737">
    <property type="term" value="C:cytoplasm"/>
    <property type="evidence" value="ECO:0007669"/>
    <property type="project" value="UniProtKB-SubCell"/>
</dbReference>
<dbReference type="InterPro" id="IPR001878">
    <property type="entry name" value="Znf_CCHC"/>
</dbReference>
<feature type="domain" description="CSD" evidence="5">
    <location>
        <begin position="32"/>
        <end position="97"/>
    </location>
</feature>
<dbReference type="SUPFAM" id="SSF50249">
    <property type="entry name" value="Nucleic acid-binding proteins"/>
    <property type="match status" value="1"/>
</dbReference>
<dbReference type="SMART" id="SM00357">
    <property type="entry name" value="CSP"/>
    <property type="match status" value="1"/>
</dbReference>
<dbReference type="Pfam" id="PF00098">
    <property type="entry name" value="zf-CCHC"/>
    <property type="match status" value="1"/>
</dbReference>
<dbReference type="InterPro" id="IPR051373">
    <property type="entry name" value="Lin-28_RNA-binding"/>
</dbReference>
<evidence type="ECO:0000313" key="6">
    <source>
        <dbReference type="EMBL" id="SSW98138.1"/>
    </source>
</evidence>
<reference evidence="6" key="1">
    <citation type="submission" date="2018-04" db="EMBL/GenBank/DDBJ databases">
        <authorList>
            <person name="Go L.Y."/>
            <person name="Mitchell J.A."/>
        </authorList>
    </citation>
    <scope>NUCLEOTIDE SEQUENCE</scope>
    <source>
        <tissue evidence="6">Whole organism</tissue>
    </source>
</reference>
<evidence type="ECO:0000256" key="1">
    <source>
        <dbReference type="ARBA" id="ARBA00004496"/>
    </source>
</evidence>
<dbReference type="PRINTS" id="PR00050">
    <property type="entry name" value="COLDSHOCK"/>
</dbReference>
<dbReference type="InterPro" id="IPR012340">
    <property type="entry name" value="NA-bd_OB-fold"/>
</dbReference>
<organism evidence="6">
    <name type="scientific">Culicoides sonorensis</name>
    <name type="common">Biting midge</name>
    <dbReference type="NCBI Taxonomy" id="179676"/>
    <lineage>
        <taxon>Eukaryota</taxon>
        <taxon>Metazoa</taxon>
        <taxon>Ecdysozoa</taxon>
        <taxon>Arthropoda</taxon>
        <taxon>Hexapoda</taxon>
        <taxon>Insecta</taxon>
        <taxon>Pterygota</taxon>
        <taxon>Neoptera</taxon>
        <taxon>Endopterygota</taxon>
        <taxon>Diptera</taxon>
        <taxon>Nematocera</taxon>
        <taxon>Chironomoidea</taxon>
        <taxon>Ceratopogonidae</taxon>
        <taxon>Ceratopogoninae</taxon>
        <taxon>Culicoides</taxon>
        <taxon>Monoculicoides</taxon>
    </lineage>
</organism>
<dbReference type="InterPro" id="IPR011129">
    <property type="entry name" value="CSD"/>
</dbReference>
<accession>A0A336K3K3</accession>
<dbReference type="GO" id="GO:0008270">
    <property type="term" value="F:zinc ion binding"/>
    <property type="evidence" value="ECO:0007669"/>
    <property type="project" value="InterPro"/>
</dbReference>
<dbReference type="GO" id="GO:0031054">
    <property type="term" value="P:pre-miRNA processing"/>
    <property type="evidence" value="ECO:0007669"/>
    <property type="project" value="TreeGrafter"/>
</dbReference>
<dbReference type="GO" id="GO:0005634">
    <property type="term" value="C:nucleus"/>
    <property type="evidence" value="ECO:0007669"/>
    <property type="project" value="TreeGrafter"/>
</dbReference>
<keyword evidence="3" id="KW-0963">Cytoplasm</keyword>
<dbReference type="SUPFAM" id="SSF57756">
    <property type="entry name" value="Retrovirus zinc finger-like domains"/>
    <property type="match status" value="1"/>
</dbReference>
<gene>
    <name evidence="6" type="primary">CSON010104</name>
</gene>
<dbReference type="InterPro" id="IPR002059">
    <property type="entry name" value="CSP_DNA-bd"/>
</dbReference>
<reference evidence="7" key="2">
    <citation type="submission" date="2018-07" db="EMBL/GenBank/DDBJ databases">
        <authorList>
            <person name="Quirk P.G."/>
            <person name="Krulwich T.A."/>
        </authorList>
    </citation>
    <scope>NUCLEOTIDE SEQUENCE</scope>
</reference>
<comment type="subcellular location">
    <subcellularLocation>
        <location evidence="1">Cytoplasm</location>
    </subcellularLocation>
</comment>
<evidence type="ECO:0000313" key="7">
    <source>
        <dbReference type="EMBL" id="SSX18524.1"/>
    </source>
</evidence>
<dbReference type="PANTHER" id="PTHR46109">
    <property type="entry name" value="PROTEIN LIN-28"/>
    <property type="match status" value="1"/>
</dbReference>
<dbReference type="Gene3D" id="4.10.60.10">
    <property type="entry name" value="Zinc finger, CCHC-type"/>
    <property type="match status" value="1"/>
</dbReference>
<sequence>MEDNQNLESKTDEGTTTQLINERISTSPTLGRRRGKCKWFNVTKGWGFITPDDGGQEVFVHQSVIKMGGFRSLGENEEVEFECKYSDKGLEATFVCGPSEQTCHGSTFRPRGKKRIFRKVRCYNCGEFANHVASQCSLGPMGKRCHNCKSFDHLVADCPKPKVDKRKSANTSQTSYEEESPSKSDKTEKRHETESDDEHS</sequence>
<evidence type="ECO:0000259" key="5">
    <source>
        <dbReference type="PROSITE" id="PS51857"/>
    </source>
</evidence>
<dbReference type="Pfam" id="PF00313">
    <property type="entry name" value="CSD"/>
    <property type="match status" value="1"/>
</dbReference>
<protein>
    <submittedName>
        <fullName evidence="6">CSON010104 protein</fullName>
    </submittedName>
</protein>
<dbReference type="EMBL" id="UFQT01000040">
    <property type="protein sequence ID" value="SSX18524.1"/>
    <property type="molecule type" value="Genomic_DNA"/>
</dbReference>
<feature type="compositionally biased region" description="Basic and acidic residues" evidence="4">
    <location>
        <begin position="180"/>
        <end position="200"/>
    </location>
</feature>
<dbReference type="InterPro" id="IPR036875">
    <property type="entry name" value="Znf_CCHC_sf"/>
</dbReference>
<feature type="region of interest" description="Disordered" evidence="4">
    <location>
        <begin position="1"/>
        <end position="20"/>
    </location>
</feature>
<dbReference type="PANTHER" id="PTHR46109:SF1">
    <property type="entry name" value="PROTEIN LIN-28 HOMOLOG"/>
    <property type="match status" value="1"/>
</dbReference>
<name>A0A336K3K3_CULSO</name>
<dbReference type="CDD" id="cd04458">
    <property type="entry name" value="CSP_CDS"/>
    <property type="match status" value="1"/>
</dbReference>
<dbReference type="EMBL" id="UFQS01000040">
    <property type="protein sequence ID" value="SSW98138.1"/>
    <property type="molecule type" value="Genomic_DNA"/>
</dbReference>
<dbReference type="PROSITE" id="PS51857">
    <property type="entry name" value="CSD_2"/>
    <property type="match status" value="1"/>
</dbReference>
<evidence type="ECO:0000256" key="3">
    <source>
        <dbReference type="ARBA" id="ARBA00022490"/>
    </source>
</evidence>
<comment type="similarity">
    <text evidence="2">Belongs to the lin-28 family.</text>
</comment>
<dbReference type="SMART" id="SM00343">
    <property type="entry name" value="ZnF_C2HC"/>
    <property type="match status" value="2"/>
</dbReference>
<evidence type="ECO:0000256" key="2">
    <source>
        <dbReference type="ARBA" id="ARBA00008840"/>
    </source>
</evidence>
<dbReference type="Gene3D" id="2.40.50.140">
    <property type="entry name" value="Nucleic acid-binding proteins"/>
    <property type="match status" value="1"/>
</dbReference>
<dbReference type="VEuPathDB" id="VectorBase:CSON010104"/>
<proteinExistence type="inferred from homology"/>
<feature type="region of interest" description="Disordered" evidence="4">
    <location>
        <begin position="160"/>
        <end position="200"/>
    </location>
</feature>